<accession>A0ABY4ALA5</accession>
<name>A0ABY4ALA5_9BURK</name>
<dbReference type="InterPro" id="IPR016032">
    <property type="entry name" value="Sig_transdc_resp-reg_C-effctor"/>
</dbReference>
<gene>
    <name evidence="10" type="ORF">DHf2319_10415</name>
</gene>
<dbReference type="Pfam" id="PF00072">
    <property type="entry name" value="Response_reg"/>
    <property type="match status" value="1"/>
</dbReference>
<keyword evidence="4 7" id="KW-0238">DNA-binding</keyword>
<evidence type="ECO:0000313" key="11">
    <source>
        <dbReference type="Proteomes" id="UP000831607"/>
    </source>
</evidence>
<dbReference type="Gene3D" id="1.10.10.10">
    <property type="entry name" value="Winged helix-like DNA-binding domain superfamily/Winged helix DNA-binding domain"/>
    <property type="match status" value="1"/>
</dbReference>
<dbReference type="SMART" id="SM00862">
    <property type="entry name" value="Trans_reg_C"/>
    <property type="match status" value="1"/>
</dbReference>
<feature type="DNA-binding region" description="OmpR/PhoB-type" evidence="7">
    <location>
        <begin position="127"/>
        <end position="226"/>
    </location>
</feature>
<evidence type="ECO:0000256" key="5">
    <source>
        <dbReference type="ARBA" id="ARBA00023163"/>
    </source>
</evidence>
<evidence type="ECO:0000313" key="10">
    <source>
        <dbReference type="EMBL" id="UOD49852.1"/>
    </source>
</evidence>
<dbReference type="InterPro" id="IPR011006">
    <property type="entry name" value="CheY-like_superfamily"/>
</dbReference>
<sequence length="231" mass="25765">MSHRIVVVEDSEALNELLCDALRKSGFEVQGFLDAESVTEYAQLKDTAVIVLDVQLPGESGLELAKRLRGLMPNLGILILTTRTSNTNRIEGYEAGADYYLPKPVSPDELVDAVNSLIRRKRQYVDVNPLTSERYLLSRTTQVLSCGSRSVKLSAGEAAILVALSTSLDKQLEHWQIMELLSTNTDQVSRSTLDVRIYRLRAKLSDFTQSEYPIVSIRGVGYRLGFELEVV</sequence>
<dbReference type="InterPro" id="IPR001867">
    <property type="entry name" value="OmpR/PhoB-type_DNA-bd"/>
</dbReference>
<dbReference type="EMBL" id="CP063982">
    <property type="protein sequence ID" value="UOD49852.1"/>
    <property type="molecule type" value="Genomic_DNA"/>
</dbReference>
<dbReference type="PANTHER" id="PTHR48111:SF1">
    <property type="entry name" value="TWO-COMPONENT RESPONSE REGULATOR ORR33"/>
    <property type="match status" value="1"/>
</dbReference>
<dbReference type="PROSITE" id="PS50110">
    <property type="entry name" value="RESPONSE_REGULATORY"/>
    <property type="match status" value="1"/>
</dbReference>
<evidence type="ECO:0000256" key="2">
    <source>
        <dbReference type="ARBA" id="ARBA00023012"/>
    </source>
</evidence>
<reference evidence="10 11" key="1">
    <citation type="submission" date="2020-11" db="EMBL/GenBank/DDBJ databases">
        <title>Algicoccus daihaiensis sp.nov., isolated from Daihai Lake in Inner Mongolia.</title>
        <authorList>
            <person name="Kai J."/>
        </authorList>
    </citation>
    <scope>NUCLEOTIDE SEQUENCE [LARGE SCALE GENOMIC DNA]</scope>
    <source>
        <strain evidence="11">f23</strain>
    </source>
</reference>
<dbReference type="PROSITE" id="PS51755">
    <property type="entry name" value="OMPR_PHOB"/>
    <property type="match status" value="1"/>
</dbReference>
<feature type="domain" description="Response regulatory" evidence="8">
    <location>
        <begin position="4"/>
        <end position="118"/>
    </location>
</feature>
<feature type="modified residue" description="4-aspartylphosphate" evidence="6">
    <location>
        <position position="53"/>
    </location>
</feature>
<evidence type="ECO:0000259" key="8">
    <source>
        <dbReference type="PROSITE" id="PS50110"/>
    </source>
</evidence>
<dbReference type="SUPFAM" id="SSF52172">
    <property type="entry name" value="CheY-like"/>
    <property type="match status" value="1"/>
</dbReference>
<keyword evidence="11" id="KW-1185">Reference proteome</keyword>
<organism evidence="10 11">
    <name type="scientific">Orrella daihaiensis</name>
    <dbReference type="NCBI Taxonomy" id="2782176"/>
    <lineage>
        <taxon>Bacteria</taxon>
        <taxon>Pseudomonadati</taxon>
        <taxon>Pseudomonadota</taxon>
        <taxon>Betaproteobacteria</taxon>
        <taxon>Burkholderiales</taxon>
        <taxon>Alcaligenaceae</taxon>
        <taxon>Orrella</taxon>
    </lineage>
</organism>
<dbReference type="Gene3D" id="3.40.50.2300">
    <property type="match status" value="1"/>
</dbReference>
<dbReference type="InterPro" id="IPR036388">
    <property type="entry name" value="WH-like_DNA-bd_sf"/>
</dbReference>
<evidence type="ECO:0000256" key="1">
    <source>
        <dbReference type="ARBA" id="ARBA00022553"/>
    </source>
</evidence>
<keyword evidence="3" id="KW-0805">Transcription regulation</keyword>
<dbReference type="SUPFAM" id="SSF46894">
    <property type="entry name" value="C-terminal effector domain of the bipartite response regulators"/>
    <property type="match status" value="1"/>
</dbReference>
<dbReference type="CDD" id="cd00383">
    <property type="entry name" value="trans_reg_C"/>
    <property type="match status" value="1"/>
</dbReference>
<feature type="domain" description="OmpR/PhoB-type" evidence="9">
    <location>
        <begin position="127"/>
        <end position="226"/>
    </location>
</feature>
<dbReference type="CDD" id="cd17574">
    <property type="entry name" value="REC_OmpR"/>
    <property type="match status" value="1"/>
</dbReference>
<keyword evidence="1 6" id="KW-0597">Phosphoprotein</keyword>
<keyword evidence="5" id="KW-0804">Transcription</keyword>
<dbReference type="Proteomes" id="UP000831607">
    <property type="component" value="Chromosome"/>
</dbReference>
<evidence type="ECO:0000256" key="7">
    <source>
        <dbReference type="PROSITE-ProRule" id="PRU01091"/>
    </source>
</evidence>
<dbReference type="RefSeq" id="WP_243478098.1">
    <property type="nucleotide sequence ID" value="NZ_CP063982.1"/>
</dbReference>
<dbReference type="SMART" id="SM00448">
    <property type="entry name" value="REC"/>
    <property type="match status" value="1"/>
</dbReference>
<dbReference type="InterPro" id="IPR001789">
    <property type="entry name" value="Sig_transdc_resp-reg_receiver"/>
</dbReference>
<keyword evidence="2" id="KW-0902">Two-component regulatory system</keyword>
<dbReference type="PANTHER" id="PTHR48111">
    <property type="entry name" value="REGULATOR OF RPOS"/>
    <property type="match status" value="1"/>
</dbReference>
<evidence type="ECO:0000256" key="6">
    <source>
        <dbReference type="PROSITE-ProRule" id="PRU00169"/>
    </source>
</evidence>
<dbReference type="Pfam" id="PF00486">
    <property type="entry name" value="Trans_reg_C"/>
    <property type="match status" value="1"/>
</dbReference>
<evidence type="ECO:0000259" key="9">
    <source>
        <dbReference type="PROSITE" id="PS51755"/>
    </source>
</evidence>
<evidence type="ECO:0000256" key="4">
    <source>
        <dbReference type="ARBA" id="ARBA00023125"/>
    </source>
</evidence>
<evidence type="ECO:0000256" key="3">
    <source>
        <dbReference type="ARBA" id="ARBA00023015"/>
    </source>
</evidence>
<proteinExistence type="predicted"/>
<dbReference type="InterPro" id="IPR039420">
    <property type="entry name" value="WalR-like"/>
</dbReference>
<protein>
    <submittedName>
        <fullName evidence="10">Response regulator transcription factor</fullName>
    </submittedName>
</protein>